<sequence length="341" mass="38362">MCKSIVKCVAVSLALMFMVTGTAFAKKKVLKFQLVYPKTSSVADNAIFFADKVEELTNGEVKIKIFYPGQLIKAKEALNALQRGMIDGYIGSMLYFSGIVPEVNGEWLPFSWRNVDEAMDIYFNYGYLDLMREATQKQGCYYLAPISVAKMGFLTKFPINTLEDIKGKKIRAVGMEGKIVKALGGSAVSLSGAEQYTALQRGIVEGTDYPWYTLEDYKFHEVVSYVSVPPLHSPGMVEILFTDDIWNDLTETQKEAVNKAGYLTSMNSAALSEKNDEEIIAFGKENNITFIELAEAEVEKMIKALYPVYEEHQSSSDICRRQIEVLKAYFKEKNIKHPLLN</sequence>
<evidence type="ECO:0000313" key="3">
    <source>
        <dbReference type="EMBL" id="MBG0779603.1"/>
    </source>
</evidence>
<evidence type="ECO:0000313" key="4">
    <source>
        <dbReference type="Proteomes" id="UP000706172"/>
    </source>
</evidence>
<name>A0A931CRX8_9BACT</name>
<dbReference type="EMBL" id="JACCQK010000375">
    <property type="protein sequence ID" value="MBG0779603.1"/>
    <property type="molecule type" value="Genomic_DNA"/>
</dbReference>
<dbReference type="GO" id="GO:0055085">
    <property type="term" value="P:transmembrane transport"/>
    <property type="evidence" value="ECO:0007669"/>
    <property type="project" value="InterPro"/>
</dbReference>
<feature type="chain" id="PRO_5036862265" evidence="2">
    <location>
        <begin position="26"/>
        <end position="341"/>
    </location>
</feature>
<dbReference type="NCBIfam" id="NF037995">
    <property type="entry name" value="TRAP_S1"/>
    <property type="match status" value="1"/>
</dbReference>
<evidence type="ECO:0000256" key="2">
    <source>
        <dbReference type="SAM" id="SignalP"/>
    </source>
</evidence>
<dbReference type="Proteomes" id="UP000706172">
    <property type="component" value="Unassembled WGS sequence"/>
</dbReference>
<gene>
    <name evidence="3" type="primary">dctP</name>
    <name evidence="3" type="ORF">H0S81_06720</name>
</gene>
<organism evidence="3 4">
    <name type="scientific">Desulfotignum balticum</name>
    <dbReference type="NCBI Taxonomy" id="115781"/>
    <lineage>
        <taxon>Bacteria</taxon>
        <taxon>Pseudomonadati</taxon>
        <taxon>Thermodesulfobacteriota</taxon>
        <taxon>Desulfobacteria</taxon>
        <taxon>Desulfobacterales</taxon>
        <taxon>Desulfobacteraceae</taxon>
        <taxon>Desulfotignum</taxon>
    </lineage>
</organism>
<dbReference type="Pfam" id="PF03480">
    <property type="entry name" value="DctP"/>
    <property type="match status" value="1"/>
</dbReference>
<dbReference type="InterPro" id="IPR018389">
    <property type="entry name" value="DctP_fam"/>
</dbReference>
<evidence type="ECO:0000256" key="1">
    <source>
        <dbReference type="ARBA" id="ARBA00022729"/>
    </source>
</evidence>
<reference evidence="3" key="1">
    <citation type="submission" date="2020-07" db="EMBL/GenBank/DDBJ databases">
        <title>Severe corrosion of carbon steel in oil field produced water can be linked to methanogenic archaea containing a special type of NiFe hydrogenase.</title>
        <authorList>
            <person name="Lahme S."/>
            <person name="Mand J."/>
            <person name="Longwell J."/>
            <person name="Smith R."/>
            <person name="Enning D."/>
        </authorList>
    </citation>
    <scope>NUCLEOTIDE SEQUENCE</scope>
    <source>
        <strain evidence="3">MIC098Bin6</strain>
    </source>
</reference>
<accession>A0A931CRX8</accession>
<feature type="signal peptide" evidence="2">
    <location>
        <begin position="1"/>
        <end position="25"/>
    </location>
</feature>
<dbReference type="InterPro" id="IPR038404">
    <property type="entry name" value="TRAP_DctP_sf"/>
</dbReference>
<dbReference type="PANTHER" id="PTHR33376">
    <property type="match status" value="1"/>
</dbReference>
<dbReference type="PANTHER" id="PTHR33376:SF5">
    <property type="entry name" value="EXTRACYTOPLASMIC SOLUTE RECEPTOR PROTEIN"/>
    <property type="match status" value="1"/>
</dbReference>
<protein>
    <submittedName>
        <fullName evidence="3">TRAP transporter substrate-binding protein DctP</fullName>
    </submittedName>
</protein>
<dbReference type="Gene3D" id="3.40.190.170">
    <property type="entry name" value="Bacterial extracellular solute-binding protein, family 7"/>
    <property type="match status" value="1"/>
</dbReference>
<dbReference type="AlphaFoldDB" id="A0A931CRX8"/>
<comment type="caution">
    <text evidence="3">The sequence shown here is derived from an EMBL/GenBank/DDBJ whole genome shotgun (WGS) entry which is preliminary data.</text>
</comment>
<proteinExistence type="predicted"/>
<keyword evidence="1 2" id="KW-0732">Signal</keyword>